<protein>
    <submittedName>
        <fullName evidence="1">Uncharacterized protein</fullName>
    </submittedName>
</protein>
<proteinExistence type="predicted"/>
<evidence type="ECO:0000313" key="1">
    <source>
        <dbReference type="EMBL" id="MBX71266.1"/>
    </source>
</evidence>
<reference evidence="1" key="1">
    <citation type="submission" date="2018-02" db="EMBL/GenBank/DDBJ databases">
        <title>Rhizophora mucronata_Transcriptome.</title>
        <authorList>
            <person name="Meera S.P."/>
            <person name="Sreeshan A."/>
            <person name="Augustine A."/>
        </authorList>
    </citation>
    <scope>NUCLEOTIDE SEQUENCE</scope>
    <source>
        <tissue evidence="1">Leaf</tissue>
    </source>
</reference>
<dbReference type="EMBL" id="GGEC01090782">
    <property type="protein sequence ID" value="MBX71266.1"/>
    <property type="molecule type" value="Transcribed_RNA"/>
</dbReference>
<organism evidence="1">
    <name type="scientific">Rhizophora mucronata</name>
    <name type="common">Asiatic mangrove</name>
    <dbReference type="NCBI Taxonomy" id="61149"/>
    <lineage>
        <taxon>Eukaryota</taxon>
        <taxon>Viridiplantae</taxon>
        <taxon>Streptophyta</taxon>
        <taxon>Embryophyta</taxon>
        <taxon>Tracheophyta</taxon>
        <taxon>Spermatophyta</taxon>
        <taxon>Magnoliopsida</taxon>
        <taxon>eudicotyledons</taxon>
        <taxon>Gunneridae</taxon>
        <taxon>Pentapetalae</taxon>
        <taxon>rosids</taxon>
        <taxon>fabids</taxon>
        <taxon>Malpighiales</taxon>
        <taxon>Rhizophoraceae</taxon>
        <taxon>Rhizophora</taxon>
    </lineage>
</organism>
<accession>A0A2P2QW90</accession>
<sequence length="73" mass="8524">MQIPKRGVMCLWFSEETMFTSRPKSFLASRDDFWIFMATGLPSWSSPLYTWLHPPFPIIFPEQNLLVAASRTL</sequence>
<dbReference type="AlphaFoldDB" id="A0A2P2QW90"/>
<name>A0A2P2QW90_RHIMU</name>